<comment type="caution">
    <text evidence="2">The sequence shown here is derived from an EMBL/GenBank/DDBJ whole genome shotgun (WGS) entry which is preliminary data.</text>
</comment>
<name>A0A5B7GWV5_PORTR</name>
<sequence>MEVPRAHHEAKAEAGGLKAVRVIHRRVLHQILHCGLWKTREVDLREGSRRLRNRRKRKRRRNTKEYKGKPNNNRPFCSFKAAWYYF</sequence>
<evidence type="ECO:0000313" key="2">
    <source>
        <dbReference type="EMBL" id="MPC64460.1"/>
    </source>
</evidence>
<proteinExistence type="predicted"/>
<dbReference type="AlphaFoldDB" id="A0A5B7GWV5"/>
<organism evidence="2 3">
    <name type="scientific">Portunus trituberculatus</name>
    <name type="common">Swimming crab</name>
    <name type="synonym">Neptunus trituberculatus</name>
    <dbReference type="NCBI Taxonomy" id="210409"/>
    <lineage>
        <taxon>Eukaryota</taxon>
        <taxon>Metazoa</taxon>
        <taxon>Ecdysozoa</taxon>
        <taxon>Arthropoda</taxon>
        <taxon>Crustacea</taxon>
        <taxon>Multicrustacea</taxon>
        <taxon>Malacostraca</taxon>
        <taxon>Eumalacostraca</taxon>
        <taxon>Eucarida</taxon>
        <taxon>Decapoda</taxon>
        <taxon>Pleocyemata</taxon>
        <taxon>Brachyura</taxon>
        <taxon>Eubrachyura</taxon>
        <taxon>Portunoidea</taxon>
        <taxon>Portunidae</taxon>
        <taxon>Portuninae</taxon>
        <taxon>Portunus</taxon>
    </lineage>
</organism>
<reference evidence="2 3" key="1">
    <citation type="submission" date="2019-05" db="EMBL/GenBank/DDBJ databases">
        <title>Another draft genome of Portunus trituberculatus and its Hox gene families provides insights of decapod evolution.</title>
        <authorList>
            <person name="Jeong J.-H."/>
            <person name="Song I."/>
            <person name="Kim S."/>
            <person name="Choi T."/>
            <person name="Kim D."/>
            <person name="Ryu S."/>
            <person name="Kim W."/>
        </authorList>
    </citation>
    <scope>NUCLEOTIDE SEQUENCE [LARGE SCALE GENOMIC DNA]</scope>
    <source>
        <tissue evidence="2">Muscle</tissue>
    </source>
</reference>
<evidence type="ECO:0000313" key="3">
    <source>
        <dbReference type="Proteomes" id="UP000324222"/>
    </source>
</evidence>
<feature type="compositionally biased region" description="Basic residues" evidence="1">
    <location>
        <begin position="50"/>
        <end position="62"/>
    </location>
</feature>
<dbReference type="EMBL" id="VSRR010022129">
    <property type="protein sequence ID" value="MPC64460.1"/>
    <property type="molecule type" value="Genomic_DNA"/>
</dbReference>
<protein>
    <submittedName>
        <fullName evidence="2">Uncharacterized protein</fullName>
    </submittedName>
</protein>
<dbReference type="Proteomes" id="UP000324222">
    <property type="component" value="Unassembled WGS sequence"/>
</dbReference>
<keyword evidence="3" id="KW-1185">Reference proteome</keyword>
<evidence type="ECO:0000256" key="1">
    <source>
        <dbReference type="SAM" id="MobiDB-lite"/>
    </source>
</evidence>
<feature type="region of interest" description="Disordered" evidence="1">
    <location>
        <begin position="47"/>
        <end position="72"/>
    </location>
</feature>
<gene>
    <name evidence="2" type="ORF">E2C01_058575</name>
</gene>
<accession>A0A5B7GWV5</accession>